<dbReference type="SUPFAM" id="SSF53448">
    <property type="entry name" value="Nucleotide-diphospho-sugar transferases"/>
    <property type="match status" value="1"/>
</dbReference>
<gene>
    <name evidence="2" type="ORF">KM92DES2_11898</name>
</gene>
<dbReference type="PANTHER" id="PTHR43179:SF7">
    <property type="entry name" value="RHAMNOSYLTRANSFERASE WBBL"/>
    <property type="match status" value="1"/>
</dbReference>
<reference evidence="2" key="1">
    <citation type="submission" date="2016-04" db="EMBL/GenBank/DDBJ databases">
        <authorList>
            <person name="Evans L.H."/>
            <person name="Alamgir A."/>
            <person name="Owens N."/>
            <person name="Weber N.D."/>
            <person name="Virtaneva K."/>
            <person name="Barbian K."/>
            <person name="Babar A."/>
            <person name="Rosenke K."/>
        </authorList>
    </citation>
    <scope>NUCLEOTIDE SEQUENCE</scope>
    <source>
        <strain evidence="2">92-2</strain>
    </source>
</reference>
<evidence type="ECO:0000313" key="2">
    <source>
        <dbReference type="EMBL" id="SBW04232.1"/>
    </source>
</evidence>
<dbReference type="RefSeq" id="WP_227118699.1">
    <property type="nucleotide sequence ID" value="NZ_LT598928.1"/>
</dbReference>
<dbReference type="AlphaFoldDB" id="A0A212JY01"/>
<dbReference type="PANTHER" id="PTHR43179">
    <property type="entry name" value="RHAMNOSYLTRANSFERASE WBBL"/>
    <property type="match status" value="1"/>
</dbReference>
<sequence>MSEASRVSVVIPVWNLWDMTEPCLRSLAEHSAGENMEVVVVDNHSTDATASELGPLGEALFGTAFKAVRMAENAGFARGCNAGARAAGGDLLFFLNNDTTLTPGWLPPLRAVMSDPKIGAAGPLLLYPDGTVQHCGIYVNPFNAVGHLYEHLPGSFAAARKPHPLQAITGAAIMLRKTQFESCGGFHEGFRNGFEDIDLCFALRAQGLKLRVESRSIIYHHTSRTPGRFAHDRENCTLLMQRKGGAVRPDEHVLAKLDGYDLRIGENLDTWMVLPEEQQQRISAEFCAKPFNSEACKALLRAEPLWLEGWLLLARHQEQAGDLVAATGTLMDCLRLMPDPRVCKALSQLDPQAVFEGGTGDPAMAKVRVQQARRAAYANGDTALAQLLGQWLVEHAG</sequence>
<dbReference type="CDD" id="cd04186">
    <property type="entry name" value="GT_2_like_c"/>
    <property type="match status" value="1"/>
</dbReference>
<dbReference type="InterPro" id="IPR029044">
    <property type="entry name" value="Nucleotide-diphossugar_trans"/>
</dbReference>
<feature type="domain" description="Glycosyltransferase 2-like" evidence="1">
    <location>
        <begin position="8"/>
        <end position="132"/>
    </location>
</feature>
<evidence type="ECO:0000259" key="1">
    <source>
        <dbReference type="Pfam" id="PF00535"/>
    </source>
</evidence>
<dbReference type="EMBL" id="FLUP01000001">
    <property type="protein sequence ID" value="SBW04232.1"/>
    <property type="molecule type" value="Genomic_DNA"/>
</dbReference>
<protein>
    <submittedName>
        <fullName evidence="2">Glycosyl transferase family 2</fullName>
    </submittedName>
</protein>
<keyword evidence="2" id="KW-0808">Transferase</keyword>
<name>A0A212JY01_9BACT</name>
<dbReference type="GO" id="GO:0016740">
    <property type="term" value="F:transferase activity"/>
    <property type="evidence" value="ECO:0007669"/>
    <property type="project" value="UniProtKB-KW"/>
</dbReference>
<dbReference type="Gene3D" id="3.90.550.10">
    <property type="entry name" value="Spore Coat Polysaccharide Biosynthesis Protein SpsA, Chain A"/>
    <property type="match status" value="1"/>
</dbReference>
<accession>A0A212JY01</accession>
<dbReference type="InterPro" id="IPR001173">
    <property type="entry name" value="Glyco_trans_2-like"/>
</dbReference>
<dbReference type="Pfam" id="PF00535">
    <property type="entry name" value="Glycos_transf_2"/>
    <property type="match status" value="1"/>
</dbReference>
<organism evidence="2">
    <name type="scientific">uncultured Desulfovibrio sp</name>
    <dbReference type="NCBI Taxonomy" id="167968"/>
    <lineage>
        <taxon>Bacteria</taxon>
        <taxon>Pseudomonadati</taxon>
        <taxon>Thermodesulfobacteriota</taxon>
        <taxon>Desulfovibrionia</taxon>
        <taxon>Desulfovibrionales</taxon>
        <taxon>Desulfovibrionaceae</taxon>
        <taxon>Desulfovibrio</taxon>
        <taxon>environmental samples</taxon>
    </lineage>
</organism>
<proteinExistence type="predicted"/>